<feature type="transmembrane region" description="Helical" evidence="2">
    <location>
        <begin position="48"/>
        <end position="72"/>
    </location>
</feature>
<proteinExistence type="predicted"/>
<reference evidence="3" key="1">
    <citation type="submission" date="2021-06" db="EMBL/GenBank/DDBJ databases">
        <title>Comparative genomics, transcriptomics and evolutionary studies reveal genomic signatures of adaptation to plant cell wall in hemibiotrophic fungi.</title>
        <authorList>
            <consortium name="DOE Joint Genome Institute"/>
            <person name="Baroncelli R."/>
            <person name="Diaz J.F."/>
            <person name="Benocci T."/>
            <person name="Peng M."/>
            <person name="Battaglia E."/>
            <person name="Haridas S."/>
            <person name="Andreopoulos W."/>
            <person name="Labutti K."/>
            <person name="Pangilinan J."/>
            <person name="Floch G.L."/>
            <person name="Makela M.R."/>
            <person name="Henrissat B."/>
            <person name="Grigoriev I.V."/>
            <person name="Crouch J.A."/>
            <person name="De Vries R.P."/>
            <person name="Sukno S.A."/>
            <person name="Thon M.R."/>
        </authorList>
    </citation>
    <scope>NUCLEOTIDE SEQUENCE</scope>
    <source>
        <strain evidence="3">CBS 193.32</strain>
    </source>
</reference>
<keyword evidence="4" id="KW-1185">Reference proteome</keyword>
<dbReference type="Proteomes" id="UP001224890">
    <property type="component" value="Unassembled WGS sequence"/>
</dbReference>
<dbReference type="EMBL" id="JAHMHR010000014">
    <property type="protein sequence ID" value="KAK1687737.1"/>
    <property type="molecule type" value="Genomic_DNA"/>
</dbReference>
<name>A0AAJ0AQC2_9PEZI</name>
<dbReference type="AlphaFoldDB" id="A0AAJ0AQC2"/>
<keyword evidence="2" id="KW-0812">Transmembrane</keyword>
<comment type="caution">
    <text evidence="3">The sequence shown here is derived from an EMBL/GenBank/DDBJ whole genome shotgun (WGS) entry which is preliminary data.</text>
</comment>
<accession>A0AAJ0AQC2</accession>
<evidence type="ECO:0000313" key="3">
    <source>
        <dbReference type="EMBL" id="KAK1687737.1"/>
    </source>
</evidence>
<feature type="transmembrane region" description="Helical" evidence="2">
    <location>
        <begin position="192"/>
        <end position="212"/>
    </location>
</feature>
<dbReference type="RefSeq" id="XP_060431432.1">
    <property type="nucleotide sequence ID" value="XM_060579252.1"/>
</dbReference>
<dbReference type="GeneID" id="85463778"/>
<feature type="region of interest" description="Disordered" evidence="1">
    <location>
        <begin position="392"/>
        <end position="440"/>
    </location>
</feature>
<keyword evidence="2" id="KW-0472">Membrane</keyword>
<gene>
    <name evidence="3" type="ORF">BDP55DRAFT_727144</name>
</gene>
<organism evidence="3 4">
    <name type="scientific">Colletotrichum godetiae</name>
    <dbReference type="NCBI Taxonomy" id="1209918"/>
    <lineage>
        <taxon>Eukaryota</taxon>
        <taxon>Fungi</taxon>
        <taxon>Dikarya</taxon>
        <taxon>Ascomycota</taxon>
        <taxon>Pezizomycotina</taxon>
        <taxon>Sordariomycetes</taxon>
        <taxon>Hypocreomycetidae</taxon>
        <taxon>Glomerellales</taxon>
        <taxon>Glomerellaceae</taxon>
        <taxon>Colletotrichum</taxon>
        <taxon>Colletotrichum acutatum species complex</taxon>
    </lineage>
</organism>
<protein>
    <submittedName>
        <fullName evidence="3">Uncharacterized protein</fullName>
    </submittedName>
</protein>
<evidence type="ECO:0000256" key="1">
    <source>
        <dbReference type="SAM" id="MobiDB-lite"/>
    </source>
</evidence>
<sequence>MCSDITRSGCVATSPGLLDMNASVQRDRPSQGKRYTLNQTQERAVRRLLFLCALVFDALTIILVVFLCVGAWTKSGSVRELKGIKNREAHLATWSTAYRRRPSAEETTVVISWHLSSCCYSLSGEDMNSGRDGCIRQAPGTPFDLESIMEDVAYAIGGYSMYSSRRGQFSALESQDIDLSNAPTIISSKTALITYIVFTLVTACLWFWHFFVGMIPDAPNCDRFLTVSLTLTGAALIAASIRTTRTAFEADDILREYESVFEYHSAGISMLVVTWIASASHLLSVAAYIAAVAVGERLQKPDQYPPESEPSDMGSMIDERRVREVEMPTEAERDEHYRRRLEEFVRVRDQRRRAEAAPSRLDRIREESLVNHADDDGGLPSYSRIDPYAMHAPVKPNAATGPPIEMTDLRTATSGQSREDDVDVPAPDYEQHQTASSRRP</sequence>
<evidence type="ECO:0000256" key="2">
    <source>
        <dbReference type="SAM" id="Phobius"/>
    </source>
</evidence>
<feature type="transmembrane region" description="Helical" evidence="2">
    <location>
        <begin position="224"/>
        <end position="243"/>
    </location>
</feature>
<evidence type="ECO:0000313" key="4">
    <source>
        <dbReference type="Proteomes" id="UP001224890"/>
    </source>
</evidence>
<feature type="transmembrane region" description="Helical" evidence="2">
    <location>
        <begin position="263"/>
        <end position="291"/>
    </location>
</feature>
<keyword evidence="2" id="KW-1133">Transmembrane helix</keyword>